<evidence type="ECO:0000313" key="6">
    <source>
        <dbReference type="Proteomes" id="UP001518680"/>
    </source>
</evidence>
<dbReference type="Gene3D" id="3.40.190.10">
    <property type="entry name" value="Periplasmic binding protein-like II"/>
    <property type="match status" value="1"/>
</dbReference>
<evidence type="ECO:0000256" key="1">
    <source>
        <dbReference type="SAM" id="SignalP"/>
    </source>
</evidence>
<feature type="signal peptide" evidence="1">
    <location>
        <begin position="1"/>
        <end position="17"/>
    </location>
</feature>
<sequence>MKRVLATLAAASTFFLAGCGLGTAGGLIPHGELTGDLADIDLDGAHISIGSKNFTEQIILGKIGAILLESAGANVADLTNIPGSTSARQALEVGDMDSMFEYTGTAWITYLGNTDPIPGSQEQYEAVEKADKDNGLTWLPPAPMNNTYALAMSEQSYAEYGLDSLADIKDIPANEQTFCTDSEFLARNDGLLPMLDSYGVEQPPRDRVRIMDSGAVYAALNKGECTFGSVFATDGRIKSLNLTVLDDTEFFFPKYNLAPVVRTEVLEEHPEIKDLFSPIARILTDDKMQELNARVDVDGEDYTAVARDFLIEEGLLEK</sequence>
<proteinExistence type="predicted"/>
<dbReference type="AlphaFoldDB" id="A0A3M0GLM8"/>
<dbReference type="GO" id="GO:0022857">
    <property type="term" value="F:transmembrane transporter activity"/>
    <property type="evidence" value="ECO:0007669"/>
    <property type="project" value="InterPro"/>
</dbReference>
<gene>
    <name evidence="4" type="ORF">D9543_05805</name>
    <name evidence="3" type="ORF">GWO63_010445</name>
</gene>
<name>A0A3M0GLM8_9CORY</name>
<dbReference type="EMBL" id="JAACBX020000002">
    <property type="protein sequence ID" value="MBM0244647.1"/>
    <property type="molecule type" value="Genomic_DNA"/>
</dbReference>
<dbReference type="Proteomes" id="UP001518680">
    <property type="component" value="Unassembled WGS sequence"/>
</dbReference>
<keyword evidence="1" id="KW-0732">Signal</keyword>
<dbReference type="Gene3D" id="3.40.190.120">
    <property type="entry name" value="Osmoprotection protein (prox), domain 2"/>
    <property type="match status" value="1"/>
</dbReference>
<comment type="caution">
    <text evidence="4">The sequence shown here is derived from an EMBL/GenBank/DDBJ whole genome shotgun (WGS) entry which is preliminary data.</text>
</comment>
<dbReference type="RefSeq" id="WP_121911826.1">
    <property type="nucleotide sequence ID" value="NZ_CP068291.1"/>
</dbReference>
<accession>A0A3M0GLM8</accession>
<feature type="chain" id="PRO_5039538404" evidence="1">
    <location>
        <begin position="18"/>
        <end position="318"/>
    </location>
</feature>
<dbReference type="Proteomes" id="UP000270649">
    <property type="component" value="Unassembled WGS sequence"/>
</dbReference>
<dbReference type="SUPFAM" id="SSF53850">
    <property type="entry name" value="Periplasmic binding protein-like II"/>
    <property type="match status" value="1"/>
</dbReference>
<dbReference type="Pfam" id="PF04069">
    <property type="entry name" value="OpuAC"/>
    <property type="match status" value="1"/>
</dbReference>
<reference evidence="4 5" key="1">
    <citation type="submission" date="2018-10" db="EMBL/GenBank/DDBJ databases">
        <title>Corynebacterium macginleyi genome sequencing and assembly of the type strain and two clinical samples.</title>
        <authorList>
            <person name="Bernier A.-M."/>
            <person name="Bernard K."/>
        </authorList>
    </citation>
    <scope>NUCLEOTIDE SEQUENCE [LARGE SCALE GENOMIC DNA]</scope>
    <source>
        <strain evidence="4 5">NML 120205</strain>
    </source>
</reference>
<dbReference type="GO" id="GO:0043190">
    <property type="term" value="C:ATP-binding cassette (ABC) transporter complex"/>
    <property type="evidence" value="ECO:0007669"/>
    <property type="project" value="InterPro"/>
</dbReference>
<evidence type="ECO:0000259" key="2">
    <source>
        <dbReference type="Pfam" id="PF04069"/>
    </source>
</evidence>
<protein>
    <submittedName>
        <fullName evidence="4">Glycine betaine ABC transporter substrate-binding protein</fullName>
    </submittedName>
</protein>
<dbReference type="EMBL" id="REGC01000005">
    <property type="protein sequence ID" value="RMB60822.1"/>
    <property type="molecule type" value="Genomic_DNA"/>
</dbReference>
<dbReference type="InterPro" id="IPR007210">
    <property type="entry name" value="ABC_Gly_betaine_transp_sub-bd"/>
</dbReference>
<evidence type="ECO:0000313" key="5">
    <source>
        <dbReference type="Proteomes" id="UP000270649"/>
    </source>
</evidence>
<evidence type="ECO:0000313" key="4">
    <source>
        <dbReference type="EMBL" id="RMB60822.1"/>
    </source>
</evidence>
<dbReference type="CDD" id="cd13611">
    <property type="entry name" value="PBP2_YehZ"/>
    <property type="match status" value="1"/>
</dbReference>
<organism evidence="4 5">
    <name type="scientific">Corynebacterium macginleyi</name>
    <dbReference type="NCBI Taxonomy" id="38290"/>
    <lineage>
        <taxon>Bacteria</taxon>
        <taxon>Bacillati</taxon>
        <taxon>Actinomycetota</taxon>
        <taxon>Actinomycetes</taxon>
        <taxon>Mycobacteriales</taxon>
        <taxon>Corynebacteriaceae</taxon>
        <taxon>Corynebacterium</taxon>
    </lineage>
</organism>
<feature type="domain" description="ABC-type glycine betaine transport system substrate-binding" evidence="2">
    <location>
        <begin position="46"/>
        <end position="311"/>
    </location>
</feature>
<keyword evidence="6" id="KW-1185">Reference proteome</keyword>
<dbReference type="PROSITE" id="PS51257">
    <property type="entry name" value="PROKAR_LIPOPROTEIN"/>
    <property type="match status" value="1"/>
</dbReference>
<evidence type="ECO:0000313" key="3">
    <source>
        <dbReference type="EMBL" id="MBM0244647.1"/>
    </source>
</evidence>
<dbReference type="GeneID" id="92746743"/>
<reference evidence="3 6" key="2">
    <citation type="submission" date="2021-01" db="EMBL/GenBank/DDBJ databases">
        <title>Complete genome sequences of Corynebacterium macginleyi strains isolated from infectious keratitis.</title>
        <authorList>
            <person name="Sagerfors S."/>
            <person name="Poehlein A."/>
            <person name="Soderquist B."/>
            <person name="Bruggemann H."/>
        </authorList>
    </citation>
    <scope>NUCLEOTIDE SEQUENCE [LARGE SCALE GENOMIC DNA]</scope>
    <source>
        <strain evidence="3 6">12T220</strain>
    </source>
</reference>